<proteinExistence type="inferred from homology"/>
<dbReference type="Gene3D" id="1.10.10.630">
    <property type="entry name" value="DnaD domain-like"/>
    <property type="match status" value="2"/>
</dbReference>
<dbReference type="SUPFAM" id="SSF158499">
    <property type="entry name" value="DnaD domain-like"/>
    <property type="match status" value="2"/>
</dbReference>
<protein>
    <submittedName>
        <fullName evidence="4">Primosome, DnaD subunit</fullName>
    </submittedName>
</protein>
<dbReference type="AlphaFoldDB" id="A0A0D8I8L5"/>
<feature type="domain" description="DnaB/C C-terminal" evidence="3">
    <location>
        <begin position="150"/>
        <end position="220"/>
    </location>
</feature>
<name>A0A0D8I8L5_9CLOT</name>
<dbReference type="PATRIC" id="fig|84022.5.peg.1166"/>
<dbReference type="InterPro" id="IPR006343">
    <property type="entry name" value="DnaB/C_C"/>
</dbReference>
<dbReference type="InterPro" id="IPR053162">
    <property type="entry name" value="DnaD"/>
</dbReference>
<feature type="domain" description="DnaB/C C-terminal" evidence="3">
    <location>
        <begin position="243"/>
        <end position="306"/>
    </location>
</feature>
<dbReference type="PANTHER" id="PTHR37293:SF5">
    <property type="entry name" value="DNA REPLICATION PROTEIN"/>
    <property type="match status" value="1"/>
</dbReference>
<feature type="region of interest" description="Disordered" evidence="2">
    <location>
        <begin position="305"/>
        <end position="341"/>
    </location>
</feature>
<dbReference type="PIRSF" id="PIRSF033722">
    <property type="entry name" value="DnaD_CA_C3587_prd"/>
    <property type="match status" value="1"/>
</dbReference>
<dbReference type="EMBL" id="CP009687">
    <property type="protein sequence ID" value="AKL97341.1"/>
    <property type="molecule type" value="Genomic_DNA"/>
</dbReference>
<gene>
    <name evidence="4" type="ORF">CACET_c39130</name>
</gene>
<evidence type="ECO:0000256" key="1">
    <source>
        <dbReference type="ARBA" id="ARBA00093462"/>
    </source>
</evidence>
<dbReference type="NCBIfam" id="TIGR01446">
    <property type="entry name" value="DnaD_dom"/>
    <property type="match status" value="2"/>
</dbReference>
<dbReference type="OrthoDB" id="1652900at2"/>
<accession>A0A0D8I8L5</accession>
<dbReference type="InterPro" id="IPR017019">
    <property type="entry name" value="DNA_replication_prd_bac"/>
</dbReference>
<feature type="compositionally biased region" description="Basic and acidic residues" evidence="2">
    <location>
        <begin position="305"/>
        <end position="317"/>
    </location>
</feature>
<dbReference type="RefSeq" id="WP_044825658.1">
    <property type="nucleotide sequence ID" value="NZ_CP009687.1"/>
</dbReference>
<reference evidence="4 5" key="1">
    <citation type="submission" date="2014-10" db="EMBL/GenBank/DDBJ databases">
        <title>Genome sequence of Clostridium aceticum DSM 1496.</title>
        <authorList>
            <person name="Poehlein A."/>
            <person name="Schiel-Bengelsdorf B."/>
            <person name="Gottschalk G."/>
            <person name="Duerre P."/>
            <person name="Daniel R."/>
        </authorList>
    </citation>
    <scope>NUCLEOTIDE SEQUENCE [LARGE SCALE GENOMIC DNA]</scope>
    <source>
        <strain evidence="4 5">DSM 1496</strain>
    </source>
</reference>
<organism evidence="4 5">
    <name type="scientific">Clostridium aceticum</name>
    <dbReference type="NCBI Taxonomy" id="84022"/>
    <lineage>
        <taxon>Bacteria</taxon>
        <taxon>Bacillati</taxon>
        <taxon>Bacillota</taxon>
        <taxon>Clostridia</taxon>
        <taxon>Eubacteriales</taxon>
        <taxon>Clostridiaceae</taxon>
        <taxon>Clostridium</taxon>
    </lineage>
</organism>
<dbReference type="InterPro" id="IPR034829">
    <property type="entry name" value="DnaD-like_sf"/>
</dbReference>
<dbReference type="STRING" id="84022.CACET_c39130"/>
<evidence type="ECO:0000313" key="5">
    <source>
        <dbReference type="Proteomes" id="UP000035704"/>
    </source>
</evidence>
<sequence>MGFIKTTNSIDLGDTPIENIFIDVYMPIANGTFVKVYLLAYKYACDRDMKENANNINIAKNLDIPLSDVLAAWDFWENKKIIKKIPLSTENEWDYSIEFFNLKQLYIDNNYKSLQTLNQEDSEPTSYTCSTRELIEANKVPEIKQMFIEINKIINRSLVPNEKMQILEWFHQYNIDPPLVIKAYNYCRYKKNVRNVKYVAGVIRNWYDQNITTVEQLQEHLANQGERYSLYDRVFKAMGFMYREPSEVEMKIMDKWLDSHQFTIDVILKACENCSKTSNPNINYIDSILSDWHKKGIAKVEDIDAEKEKQKEQKKEPLPISSSKTQQKIKTKFHLSESRGSRYDAKELEELLLNRSKNKQ</sequence>
<dbReference type="PANTHER" id="PTHR37293">
    <property type="entry name" value="PHAGE REPLICATION PROTEIN-RELATED"/>
    <property type="match status" value="1"/>
</dbReference>
<dbReference type="Proteomes" id="UP000035704">
    <property type="component" value="Chromosome"/>
</dbReference>
<dbReference type="KEGG" id="cace:CACET_c39130"/>
<evidence type="ECO:0000259" key="3">
    <source>
        <dbReference type="Pfam" id="PF07261"/>
    </source>
</evidence>
<evidence type="ECO:0000313" key="4">
    <source>
        <dbReference type="EMBL" id="AKL97341.1"/>
    </source>
</evidence>
<comment type="similarity">
    <text evidence="1">Belongs to the DnaB/DnaD family.</text>
</comment>
<keyword evidence="5" id="KW-1185">Reference proteome</keyword>
<evidence type="ECO:0000256" key="2">
    <source>
        <dbReference type="SAM" id="MobiDB-lite"/>
    </source>
</evidence>
<dbReference type="Pfam" id="PF07261">
    <property type="entry name" value="DnaB_2"/>
    <property type="match status" value="2"/>
</dbReference>